<sequence>MKSYHTALVTVLVVFFIASNVLAQPFDDKLPFAEEGELFEKKKARSGKDGLKNGPPPPPMPIDDYLWILALVGGICYFAGFHSKDVLYLDD</sequence>
<gene>
    <name evidence="3" type="ORF">FRX97_07390</name>
</gene>
<feature type="transmembrane region" description="Helical" evidence="1">
    <location>
        <begin position="65"/>
        <end position="81"/>
    </location>
</feature>
<accession>A0A5C6V4T2</accession>
<comment type="caution">
    <text evidence="3">The sequence shown here is derived from an EMBL/GenBank/DDBJ whole genome shotgun (WGS) entry which is preliminary data.</text>
</comment>
<name>A0A5C6V4T2_9FLAO</name>
<evidence type="ECO:0000313" key="4">
    <source>
        <dbReference type="Proteomes" id="UP000321168"/>
    </source>
</evidence>
<keyword evidence="1" id="KW-0812">Transmembrane</keyword>
<reference evidence="3 4" key="1">
    <citation type="submission" date="2019-08" db="EMBL/GenBank/DDBJ databases">
        <title>Genome of Luteibaculum oceani JCM 18817.</title>
        <authorList>
            <person name="Bowman J.P."/>
        </authorList>
    </citation>
    <scope>NUCLEOTIDE SEQUENCE [LARGE SCALE GENOMIC DNA]</scope>
    <source>
        <strain evidence="3 4">JCM 18817</strain>
    </source>
</reference>
<keyword evidence="4" id="KW-1185">Reference proteome</keyword>
<dbReference type="Proteomes" id="UP000321168">
    <property type="component" value="Unassembled WGS sequence"/>
</dbReference>
<feature type="chain" id="PRO_5023018938" evidence="2">
    <location>
        <begin position="24"/>
        <end position="91"/>
    </location>
</feature>
<proteinExistence type="predicted"/>
<protein>
    <submittedName>
        <fullName evidence="3">Uncharacterized protein</fullName>
    </submittedName>
</protein>
<feature type="signal peptide" evidence="2">
    <location>
        <begin position="1"/>
        <end position="23"/>
    </location>
</feature>
<dbReference type="RefSeq" id="WP_147014562.1">
    <property type="nucleotide sequence ID" value="NZ_VORB01000006.1"/>
</dbReference>
<keyword evidence="1" id="KW-0472">Membrane</keyword>
<dbReference type="EMBL" id="VORB01000006">
    <property type="protein sequence ID" value="TXC78535.1"/>
    <property type="molecule type" value="Genomic_DNA"/>
</dbReference>
<evidence type="ECO:0000256" key="1">
    <source>
        <dbReference type="SAM" id="Phobius"/>
    </source>
</evidence>
<organism evidence="3 4">
    <name type="scientific">Luteibaculum oceani</name>
    <dbReference type="NCBI Taxonomy" id="1294296"/>
    <lineage>
        <taxon>Bacteria</taxon>
        <taxon>Pseudomonadati</taxon>
        <taxon>Bacteroidota</taxon>
        <taxon>Flavobacteriia</taxon>
        <taxon>Flavobacteriales</taxon>
        <taxon>Luteibaculaceae</taxon>
        <taxon>Luteibaculum</taxon>
    </lineage>
</organism>
<evidence type="ECO:0000256" key="2">
    <source>
        <dbReference type="SAM" id="SignalP"/>
    </source>
</evidence>
<evidence type="ECO:0000313" key="3">
    <source>
        <dbReference type="EMBL" id="TXC78535.1"/>
    </source>
</evidence>
<keyword evidence="1" id="KW-1133">Transmembrane helix</keyword>
<keyword evidence="2" id="KW-0732">Signal</keyword>
<dbReference type="AlphaFoldDB" id="A0A5C6V4T2"/>